<dbReference type="SUPFAM" id="SSF103196">
    <property type="entry name" value="Roadblock/LC7 domain"/>
    <property type="match status" value="1"/>
</dbReference>
<dbReference type="Gene3D" id="3.30.450.30">
    <property type="entry name" value="Dynein light chain 2a, cytoplasmic"/>
    <property type="match status" value="1"/>
</dbReference>
<reference evidence="2 3" key="1">
    <citation type="submission" date="2017-12" db="EMBL/GenBank/DDBJ databases">
        <title>Sequencing, de novo assembly and annotation of complete genome of a new Thraustochytrid species, strain FCC1311.</title>
        <authorList>
            <person name="Sedici K."/>
            <person name="Godart F."/>
            <person name="Aiese Cigliano R."/>
            <person name="Sanseverino W."/>
            <person name="Barakat M."/>
            <person name="Ortet P."/>
            <person name="Marechal E."/>
            <person name="Cagnac O."/>
            <person name="Amato A."/>
        </authorList>
    </citation>
    <scope>NUCLEOTIDE SEQUENCE [LARGE SCALE GENOMIC DNA]</scope>
</reference>
<keyword evidence="3" id="KW-1185">Reference proteome</keyword>
<protein>
    <submittedName>
        <fullName evidence="2">Ragulator complex protein LAMTOR3</fullName>
    </submittedName>
</protein>
<comment type="caution">
    <text evidence="2">The sequence shown here is derived from an EMBL/GenBank/DDBJ whole genome shotgun (WGS) entry which is preliminary data.</text>
</comment>
<dbReference type="GO" id="GO:0071986">
    <property type="term" value="C:Ragulator complex"/>
    <property type="evidence" value="ECO:0007669"/>
    <property type="project" value="TreeGrafter"/>
</dbReference>
<evidence type="ECO:0000313" key="3">
    <source>
        <dbReference type="Proteomes" id="UP000241890"/>
    </source>
</evidence>
<dbReference type="EMBL" id="BEYU01000073">
    <property type="protein sequence ID" value="GBG30217.1"/>
    <property type="molecule type" value="Genomic_DNA"/>
</dbReference>
<proteinExistence type="inferred from homology"/>
<comment type="similarity">
    <text evidence="1">Belongs to the LAMTOR3 family.</text>
</comment>
<dbReference type="PANTHER" id="PTHR13378:SF1">
    <property type="entry name" value="RAGULATOR COMPLEX PROTEIN LAMTOR3"/>
    <property type="match status" value="1"/>
</dbReference>
<dbReference type="Pfam" id="PF08923">
    <property type="entry name" value="MAPKK1_Int"/>
    <property type="match status" value="1"/>
</dbReference>
<sequence>MEPVLEPVFDKLIKEVPGVSGVVLSTADAICFGQRWVDGGHGEPRNQSVSAVSVIIDQVSKLQFGQMRSVVAQFQASQLVHINLAPLVLTVVGTSDLDVDLLTSTELHERLQKGFQPLRDAV</sequence>
<dbReference type="AlphaFoldDB" id="A0A2R5GH48"/>
<organism evidence="2 3">
    <name type="scientific">Hondaea fermentalgiana</name>
    <dbReference type="NCBI Taxonomy" id="2315210"/>
    <lineage>
        <taxon>Eukaryota</taxon>
        <taxon>Sar</taxon>
        <taxon>Stramenopiles</taxon>
        <taxon>Bigyra</taxon>
        <taxon>Labyrinthulomycetes</taxon>
        <taxon>Thraustochytrida</taxon>
        <taxon>Thraustochytriidae</taxon>
        <taxon>Hondaea</taxon>
    </lineage>
</organism>
<dbReference type="Proteomes" id="UP000241890">
    <property type="component" value="Unassembled WGS sequence"/>
</dbReference>
<dbReference type="GO" id="GO:0071230">
    <property type="term" value="P:cellular response to amino acid stimulus"/>
    <property type="evidence" value="ECO:0007669"/>
    <property type="project" value="TreeGrafter"/>
</dbReference>
<dbReference type="OrthoDB" id="343907at2759"/>
<evidence type="ECO:0000256" key="1">
    <source>
        <dbReference type="ARBA" id="ARBA00005356"/>
    </source>
</evidence>
<dbReference type="PANTHER" id="PTHR13378">
    <property type="entry name" value="REGULATOR COMPLEX PROTEIN LAMTOR3"/>
    <property type="match status" value="1"/>
</dbReference>
<dbReference type="InterPro" id="IPR015019">
    <property type="entry name" value="LAMTOR3"/>
</dbReference>
<evidence type="ECO:0000313" key="2">
    <source>
        <dbReference type="EMBL" id="GBG30217.1"/>
    </source>
</evidence>
<dbReference type="SMART" id="SM01278">
    <property type="entry name" value="MAPKK1_Int"/>
    <property type="match status" value="1"/>
</dbReference>
<gene>
    <name evidence="2" type="ORF">FCC1311_064372</name>
</gene>
<name>A0A2R5GH48_9STRA</name>
<dbReference type="GO" id="GO:0032008">
    <property type="term" value="P:positive regulation of TOR signaling"/>
    <property type="evidence" value="ECO:0007669"/>
    <property type="project" value="TreeGrafter"/>
</dbReference>
<dbReference type="InParanoid" id="A0A2R5GH48"/>
<accession>A0A2R5GH48</accession>